<dbReference type="CDD" id="cd00093">
    <property type="entry name" value="HTH_XRE"/>
    <property type="match status" value="1"/>
</dbReference>
<dbReference type="Proteomes" id="UP000284908">
    <property type="component" value="Unassembled WGS sequence"/>
</dbReference>
<dbReference type="RefSeq" id="WP_095921510.1">
    <property type="nucleotide sequence ID" value="NZ_RAHH01000006.1"/>
</dbReference>
<dbReference type="PROSITE" id="PS50943">
    <property type="entry name" value="HTH_CROC1"/>
    <property type="match status" value="1"/>
</dbReference>
<evidence type="ECO:0000259" key="1">
    <source>
        <dbReference type="PROSITE" id="PS50943"/>
    </source>
</evidence>
<evidence type="ECO:0000313" key="3">
    <source>
        <dbReference type="Proteomes" id="UP000284908"/>
    </source>
</evidence>
<dbReference type="Pfam" id="PF01381">
    <property type="entry name" value="HTH_3"/>
    <property type="match status" value="1"/>
</dbReference>
<dbReference type="EMBL" id="RAHH01000006">
    <property type="protein sequence ID" value="RJT45689.1"/>
    <property type="molecule type" value="Genomic_DNA"/>
</dbReference>
<dbReference type="AlphaFoldDB" id="A0A419NC19"/>
<accession>A0A419NC19</accession>
<evidence type="ECO:0000313" key="2">
    <source>
        <dbReference type="EMBL" id="RJT45689.1"/>
    </source>
</evidence>
<keyword evidence="3" id="KW-1185">Reference proteome</keyword>
<comment type="caution">
    <text evidence="2">The sequence shown here is derived from an EMBL/GenBank/DDBJ whole genome shotgun (WGS) entry which is preliminary data.</text>
</comment>
<organism evidence="2 3">
    <name type="scientific">Rahnella woolbedingensis</name>
    <dbReference type="NCBI Taxonomy" id="1510574"/>
    <lineage>
        <taxon>Bacteria</taxon>
        <taxon>Pseudomonadati</taxon>
        <taxon>Pseudomonadota</taxon>
        <taxon>Gammaproteobacteria</taxon>
        <taxon>Enterobacterales</taxon>
        <taxon>Yersiniaceae</taxon>
        <taxon>Rahnella</taxon>
    </lineage>
</organism>
<sequence>MTISNRLKERRLKLGLTQKQLAIMAGIKQQTIQRIEAGTSHRPRHLLEISEALNCSPHWLLNGIKDHA</sequence>
<reference evidence="2 3" key="1">
    <citation type="submission" date="2018-09" db="EMBL/GenBank/DDBJ databases">
        <authorList>
            <person name="Le Fleche-Mateos A."/>
        </authorList>
    </citation>
    <scope>NUCLEOTIDE SEQUENCE [LARGE SCALE GENOMIC DNA]</scope>
    <source>
        <strain evidence="2 3">DSM 27399</strain>
    </source>
</reference>
<protein>
    <submittedName>
        <fullName evidence="2">XRE family transcriptional regulator</fullName>
    </submittedName>
</protein>
<gene>
    <name evidence="2" type="ORF">D6C13_06075</name>
</gene>
<dbReference type="SUPFAM" id="SSF47413">
    <property type="entry name" value="lambda repressor-like DNA-binding domains"/>
    <property type="match status" value="1"/>
</dbReference>
<dbReference type="InterPro" id="IPR010982">
    <property type="entry name" value="Lambda_DNA-bd_dom_sf"/>
</dbReference>
<name>A0A419NC19_9GAMM</name>
<dbReference type="InterPro" id="IPR001387">
    <property type="entry name" value="Cro/C1-type_HTH"/>
</dbReference>
<feature type="domain" description="HTH cro/C1-type" evidence="1">
    <location>
        <begin position="7"/>
        <end position="60"/>
    </location>
</feature>
<dbReference type="Gene3D" id="1.10.260.40">
    <property type="entry name" value="lambda repressor-like DNA-binding domains"/>
    <property type="match status" value="1"/>
</dbReference>
<dbReference type="GO" id="GO:0003677">
    <property type="term" value="F:DNA binding"/>
    <property type="evidence" value="ECO:0007669"/>
    <property type="project" value="InterPro"/>
</dbReference>
<dbReference type="OrthoDB" id="9791537at2"/>
<dbReference type="SMART" id="SM00530">
    <property type="entry name" value="HTH_XRE"/>
    <property type="match status" value="1"/>
</dbReference>
<proteinExistence type="predicted"/>